<dbReference type="InterPro" id="IPR013130">
    <property type="entry name" value="Fe3_Rdtase_TM_dom"/>
</dbReference>
<name>A0A6J3MK27_9PEZI</name>
<feature type="transmembrane region" description="Helical" evidence="10">
    <location>
        <begin position="185"/>
        <end position="207"/>
    </location>
</feature>
<dbReference type="PANTHER" id="PTHR32361:SF28">
    <property type="entry name" value="FRP1P"/>
    <property type="match status" value="1"/>
</dbReference>
<dbReference type="SFLD" id="SFLDS00052">
    <property type="entry name" value="Ferric_Reductase_Domain"/>
    <property type="match status" value="1"/>
</dbReference>
<evidence type="ECO:0000313" key="12">
    <source>
        <dbReference type="Proteomes" id="UP000504637"/>
    </source>
</evidence>
<evidence type="ECO:0000256" key="7">
    <source>
        <dbReference type="ARBA" id="ARBA00023065"/>
    </source>
</evidence>
<dbReference type="GeneID" id="54364711"/>
<dbReference type="InterPro" id="IPR039261">
    <property type="entry name" value="FNR_nucleotide-bd"/>
</dbReference>
<dbReference type="InterPro" id="IPR017927">
    <property type="entry name" value="FAD-bd_FR_type"/>
</dbReference>
<evidence type="ECO:0000256" key="4">
    <source>
        <dbReference type="ARBA" id="ARBA00022692"/>
    </source>
</evidence>
<keyword evidence="6" id="KW-0560">Oxidoreductase</keyword>
<dbReference type="GO" id="GO:0000293">
    <property type="term" value="F:ferric-chelate reductase activity"/>
    <property type="evidence" value="ECO:0007669"/>
    <property type="project" value="UniProtKB-ARBA"/>
</dbReference>
<feature type="domain" description="FAD-binding FR-type" evidence="11">
    <location>
        <begin position="283"/>
        <end position="413"/>
    </location>
</feature>
<dbReference type="GO" id="GO:0005886">
    <property type="term" value="C:plasma membrane"/>
    <property type="evidence" value="ECO:0007669"/>
    <property type="project" value="TreeGrafter"/>
</dbReference>
<keyword evidence="3" id="KW-0813">Transport</keyword>
<dbReference type="GO" id="GO:0006879">
    <property type="term" value="P:intracellular iron ion homeostasis"/>
    <property type="evidence" value="ECO:0007669"/>
    <property type="project" value="TreeGrafter"/>
</dbReference>
<dbReference type="OrthoDB" id="10006946at2759"/>
<dbReference type="CDD" id="cd06186">
    <property type="entry name" value="NOX_Duox_like_FAD_NADP"/>
    <property type="match status" value="1"/>
</dbReference>
<dbReference type="Proteomes" id="UP000504637">
    <property type="component" value="Unplaced"/>
</dbReference>
<proteinExistence type="inferred from homology"/>
<reference evidence="13" key="2">
    <citation type="submission" date="2020-04" db="EMBL/GenBank/DDBJ databases">
        <authorList>
            <consortium name="NCBI Genome Project"/>
        </authorList>
    </citation>
    <scope>NUCLEOTIDE SEQUENCE</scope>
    <source>
        <strain evidence="13">CBS 342.82</strain>
    </source>
</reference>
<organism evidence="13">
    <name type="scientific">Dissoconium aciculare CBS 342.82</name>
    <dbReference type="NCBI Taxonomy" id="1314786"/>
    <lineage>
        <taxon>Eukaryota</taxon>
        <taxon>Fungi</taxon>
        <taxon>Dikarya</taxon>
        <taxon>Ascomycota</taxon>
        <taxon>Pezizomycotina</taxon>
        <taxon>Dothideomycetes</taxon>
        <taxon>Dothideomycetidae</taxon>
        <taxon>Mycosphaerellales</taxon>
        <taxon>Dissoconiaceae</taxon>
        <taxon>Dissoconium</taxon>
    </lineage>
</organism>
<evidence type="ECO:0000313" key="13">
    <source>
        <dbReference type="RefSeq" id="XP_033464338.1"/>
    </source>
</evidence>
<evidence type="ECO:0000256" key="8">
    <source>
        <dbReference type="ARBA" id="ARBA00023136"/>
    </source>
</evidence>
<keyword evidence="5 10" id="KW-1133">Transmembrane helix</keyword>
<dbReference type="GO" id="GO:0006826">
    <property type="term" value="P:iron ion transport"/>
    <property type="evidence" value="ECO:0007669"/>
    <property type="project" value="TreeGrafter"/>
</dbReference>
<accession>A0A6J3MK27</accession>
<feature type="region of interest" description="Disordered" evidence="9">
    <location>
        <begin position="65"/>
        <end position="85"/>
    </location>
</feature>
<dbReference type="PANTHER" id="PTHR32361">
    <property type="entry name" value="FERRIC/CUPRIC REDUCTASE TRANSMEMBRANE COMPONENT"/>
    <property type="match status" value="1"/>
</dbReference>
<reference evidence="13" key="1">
    <citation type="submission" date="2020-01" db="EMBL/GenBank/DDBJ databases">
        <authorList>
            <consortium name="DOE Joint Genome Institute"/>
            <person name="Haridas S."/>
            <person name="Albert R."/>
            <person name="Binder M."/>
            <person name="Bloem J."/>
            <person name="Labutti K."/>
            <person name="Salamov A."/>
            <person name="Andreopoulos B."/>
            <person name="Baker S.E."/>
            <person name="Barry K."/>
            <person name="Bills G."/>
            <person name="Bluhm B.H."/>
            <person name="Cannon C."/>
            <person name="Castanera R."/>
            <person name="Culley D.E."/>
            <person name="Daum C."/>
            <person name="Ezra D."/>
            <person name="Gonzalez J.B."/>
            <person name="Henrissat B."/>
            <person name="Kuo A."/>
            <person name="Liang C."/>
            <person name="Lipzen A."/>
            <person name="Lutzoni F."/>
            <person name="Magnuson J."/>
            <person name="Mondo S."/>
            <person name="Nolan M."/>
            <person name="Ohm R."/>
            <person name="Pangilinan J."/>
            <person name="Park H.-J."/>
            <person name="Ramirez L."/>
            <person name="Alfaro M."/>
            <person name="Sun H."/>
            <person name="Tritt A."/>
            <person name="Yoshinaga Y."/>
            <person name="Zwiers L.-H."/>
            <person name="Turgeon B.G."/>
            <person name="Goodwin S.B."/>
            <person name="Spatafora J.W."/>
            <person name="Crous P.W."/>
            <person name="Grigoriev I.V."/>
        </authorList>
    </citation>
    <scope>NUCLEOTIDE SEQUENCE</scope>
    <source>
        <strain evidence="13">CBS 342.82</strain>
    </source>
</reference>
<dbReference type="InterPro" id="IPR013121">
    <property type="entry name" value="Fe_red_NAD-bd_6"/>
</dbReference>
<comment type="similarity">
    <text evidence="2">Belongs to the ferric reductase (FRE) family.</text>
</comment>
<evidence type="ECO:0000256" key="10">
    <source>
        <dbReference type="SAM" id="Phobius"/>
    </source>
</evidence>
<dbReference type="RefSeq" id="XP_033464338.1">
    <property type="nucleotide sequence ID" value="XM_033606911.1"/>
</dbReference>
<dbReference type="GO" id="GO:0015677">
    <property type="term" value="P:copper ion import"/>
    <property type="evidence" value="ECO:0007669"/>
    <property type="project" value="TreeGrafter"/>
</dbReference>
<dbReference type="PROSITE" id="PS51384">
    <property type="entry name" value="FAD_FR"/>
    <property type="match status" value="1"/>
</dbReference>
<keyword evidence="12" id="KW-1185">Reference proteome</keyword>
<feature type="transmembrane region" description="Helical" evidence="10">
    <location>
        <begin position="219"/>
        <end position="241"/>
    </location>
</feature>
<dbReference type="InterPro" id="IPR051410">
    <property type="entry name" value="Ferric/Cupric_Reductase"/>
</dbReference>
<dbReference type="Pfam" id="PF01794">
    <property type="entry name" value="Ferric_reduct"/>
    <property type="match status" value="1"/>
</dbReference>
<evidence type="ECO:0000256" key="3">
    <source>
        <dbReference type="ARBA" id="ARBA00022448"/>
    </source>
</evidence>
<evidence type="ECO:0000256" key="1">
    <source>
        <dbReference type="ARBA" id="ARBA00004141"/>
    </source>
</evidence>
<protein>
    <recommendedName>
        <fullName evidence="11">FAD-binding FR-type domain-containing protein</fullName>
    </recommendedName>
</protein>
<evidence type="ECO:0000256" key="9">
    <source>
        <dbReference type="SAM" id="MobiDB-lite"/>
    </source>
</evidence>
<feature type="transmembrane region" description="Helical" evidence="10">
    <location>
        <begin position="247"/>
        <end position="266"/>
    </location>
</feature>
<dbReference type="Pfam" id="PF08030">
    <property type="entry name" value="NAD_binding_6"/>
    <property type="match status" value="1"/>
</dbReference>
<keyword evidence="4 10" id="KW-0812">Transmembrane</keyword>
<gene>
    <name evidence="13" type="ORF">K489DRAFT_397602</name>
</gene>
<evidence type="ECO:0000256" key="2">
    <source>
        <dbReference type="ARBA" id="ARBA00006278"/>
    </source>
</evidence>
<dbReference type="AlphaFoldDB" id="A0A6J3MK27"/>
<comment type="subcellular location">
    <subcellularLocation>
        <location evidence="1">Membrane</location>
        <topology evidence="1">Multi-pass membrane protein</topology>
    </subcellularLocation>
</comment>
<reference evidence="13" key="3">
    <citation type="submission" date="2025-08" db="UniProtKB">
        <authorList>
            <consortium name="RefSeq"/>
        </authorList>
    </citation>
    <scope>IDENTIFICATION</scope>
    <source>
        <strain evidence="13">CBS 342.82</strain>
    </source>
</reference>
<keyword evidence="7" id="KW-0406">Ion transport</keyword>
<dbReference type="Gene3D" id="3.40.50.80">
    <property type="entry name" value="Nucleotide-binding domain of ferredoxin-NADP reductase (FNR) module"/>
    <property type="match status" value="1"/>
</dbReference>
<sequence>MYHFVTLDADGLAQRRQLLDLYATIAQWSAIIPLIVVQTVLLVKFINRKYHTGKPPRYAAVAQSQSGTLSSEPSSQKDDGVSRSNSQRMSVAGSWNNFVWWSSEEVAWVGSSRGALLAAACWAVWLLILSFAQTGDDYLHLTKRLGIVAASQMPLHYLLPLKTPYSPLQLLTQTSYETLLTLHQLLGRIIILFFAAHVALYTNFFVLSSLLATKLTQTYILTGYAAFVSFAVLGTTALGWVRHRNYRLFYILHVTLAFLGFPALWIHVHHIRIYLYQSLAVYMANQVLRALATQRVSARITPVPGSDKLVDIAIPSAGARFTSWRPGNYGYVSTKPGRFILPWARSNPFTLARIPTAAKAGPAARTKRQAAEQVELKFVARILGGQTRALSALRPDIEHLIHLEGPYGDMLHGDRLLQYDRVLFVAGGIGGTFCSPLYEQLLGELSPSKGSRRRQQVTFLWVARRAEDLSWALPHERRRLEGFAERLVVHITGSSSGDSRDECIDKTIESKKRKIRTSTSNNNNLREGSDAIELEERKILLNAEELATGSDVRSTTIQKERFAALTLRTGRPNLSQAVDQIFAPNESHELPQRVAVVVCGPKSLCQGLRREVGRYADGGREIWFWNEKFGN</sequence>
<evidence type="ECO:0000259" key="11">
    <source>
        <dbReference type="PROSITE" id="PS51384"/>
    </source>
</evidence>
<evidence type="ECO:0000256" key="5">
    <source>
        <dbReference type="ARBA" id="ARBA00022989"/>
    </source>
</evidence>
<evidence type="ECO:0000256" key="6">
    <source>
        <dbReference type="ARBA" id="ARBA00023002"/>
    </source>
</evidence>
<dbReference type="SUPFAM" id="SSF52343">
    <property type="entry name" value="Ferredoxin reductase-like, C-terminal NADP-linked domain"/>
    <property type="match status" value="1"/>
</dbReference>
<dbReference type="SFLD" id="SFLDG01168">
    <property type="entry name" value="Ferric_reductase_subgroup_(FRE"/>
    <property type="match status" value="1"/>
</dbReference>
<keyword evidence="8 10" id="KW-0472">Membrane</keyword>
<feature type="transmembrane region" description="Helical" evidence="10">
    <location>
        <begin position="25"/>
        <end position="47"/>
    </location>
</feature>
<feature type="compositionally biased region" description="Polar residues" evidence="9">
    <location>
        <begin position="65"/>
        <end position="74"/>
    </location>
</feature>